<dbReference type="AlphaFoldDB" id="M0C5B5"/>
<dbReference type="EMBL" id="AOIT01000064">
    <property type="protein sequence ID" value="ELZ17497.1"/>
    <property type="molecule type" value="Genomic_DNA"/>
</dbReference>
<comment type="caution">
    <text evidence="1">The sequence shown here is derived from an EMBL/GenBank/DDBJ whole genome shotgun (WGS) entry which is preliminary data.</text>
</comment>
<evidence type="ECO:0000313" key="1">
    <source>
        <dbReference type="EMBL" id="ELZ17497.1"/>
    </source>
</evidence>
<reference evidence="1 2" key="1">
    <citation type="journal article" date="2014" name="PLoS Genet.">
        <title>Phylogenetically driven sequencing of extremely halophilic archaea reveals strategies for static and dynamic osmo-response.</title>
        <authorList>
            <person name="Becker E.A."/>
            <person name="Seitzer P.M."/>
            <person name="Tritt A."/>
            <person name="Larsen D."/>
            <person name="Krusor M."/>
            <person name="Yao A.I."/>
            <person name="Wu D."/>
            <person name="Madern D."/>
            <person name="Eisen J.A."/>
            <person name="Darling A.E."/>
            <person name="Facciotti M.T."/>
        </authorList>
    </citation>
    <scope>NUCLEOTIDE SEQUENCE [LARGE SCALE GENOMIC DNA]</scope>
    <source>
        <strain evidence="1 2">JCM 13563</strain>
    </source>
</reference>
<accession>M0C5B5</accession>
<evidence type="ECO:0000313" key="2">
    <source>
        <dbReference type="Proteomes" id="UP000011615"/>
    </source>
</evidence>
<gene>
    <name evidence="1" type="ORF">C476_15480</name>
</gene>
<organism evidence="1 2">
    <name type="scientific">Natrinema limicola JCM 13563</name>
    <dbReference type="NCBI Taxonomy" id="1230457"/>
    <lineage>
        <taxon>Archaea</taxon>
        <taxon>Methanobacteriati</taxon>
        <taxon>Methanobacteriota</taxon>
        <taxon>Stenosarchaea group</taxon>
        <taxon>Halobacteria</taxon>
        <taxon>Halobacteriales</taxon>
        <taxon>Natrialbaceae</taxon>
        <taxon>Natrinema</taxon>
    </lineage>
</organism>
<keyword evidence="2" id="KW-1185">Reference proteome</keyword>
<proteinExistence type="predicted"/>
<name>M0C5B5_9EURY</name>
<protein>
    <submittedName>
        <fullName evidence="1">Uncharacterized protein</fullName>
    </submittedName>
</protein>
<sequence length="74" mass="7843">MLISSRSARSLIVGHLADNVDDLLGSRTDPLEFLEFRNSCADPPIPLLLLLAIELSGGPVASGVTRRVHVAAHA</sequence>
<dbReference type="Proteomes" id="UP000011615">
    <property type="component" value="Unassembled WGS sequence"/>
</dbReference>